<feature type="region of interest" description="Disordered" evidence="1">
    <location>
        <begin position="50"/>
        <end position="73"/>
    </location>
</feature>
<reference evidence="2 3" key="1">
    <citation type="submission" date="2015-05" db="EMBL/GenBank/DDBJ databases">
        <title>Genome sequencing and analysis of members of genus Stenotrophomonas.</title>
        <authorList>
            <person name="Patil P.P."/>
            <person name="Midha S."/>
            <person name="Patil P.B."/>
        </authorList>
    </citation>
    <scope>NUCLEOTIDE SEQUENCE [LARGE SCALE GENOMIC DNA]</scope>
    <source>
        <strain evidence="2 3">DSM 24757</strain>
    </source>
</reference>
<dbReference type="AlphaFoldDB" id="A0A0R0DNQ6"/>
<accession>A0A0R0DNQ6</accession>
<dbReference type="PATRIC" id="fig|336566.3.peg.2522"/>
<dbReference type="STRING" id="336566.ABB30_01235"/>
<name>A0A0R0DNQ6_9GAMM</name>
<organism evidence="2 3">
    <name type="scientific">Stenotrophomonas ginsengisoli</name>
    <dbReference type="NCBI Taxonomy" id="336566"/>
    <lineage>
        <taxon>Bacteria</taxon>
        <taxon>Pseudomonadati</taxon>
        <taxon>Pseudomonadota</taxon>
        <taxon>Gammaproteobacteria</taxon>
        <taxon>Lysobacterales</taxon>
        <taxon>Lysobacteraceae</taxon>
        <taxon>Stenotrophomonas</taxon>
    </lineage>
</organism>
<dbReference type="Proteomes" id="UP000050956">
    <property type="component" value="Unassembled WGS sequence"/>
</dbReference>
<sequence length="73" mass="7690">MHWLLLLSAVALFALACLTSHSGLLGGSLLLSLLAALGWSRGLSLAQANRPLPGLLDPDEPNRPGHRRPGEEA</sequence>
<keyword evidence="3" id="KW-1185">Reference proteome</keyword>
<evidence type="ECO:0000313" key="3">
    <source>
        <dbReference type="Proteomes" id="UP000050956"/>
    </source>
</evidence>
<protein>
    <submittedName>
        <fullName evidence="2">Uncharacterized protein</fullName>
    </submittedName>
</protein>
<gene>
    <name evidence="2" type="ORF">ABB30_01235</name>
</gene>
<feature type="compositionally biased region" description="Basic and acidic residues" evidence="1">
    <location>
        <begin position="60"/>
        <end position="73"/>
    </location>
</feature>
<comment type="caution">
    <text evidence="2">The sequence shown here is derived from an EMBL/GenBank/DDBJ whole genome shotgun (WGS) entry which is preliminary data.</text>
</comment>
<dbReference type="EMBL" id="LDJM01000005">
    <property type="protein sequence ID" value="KRG79288.1"/>
    <property type="molecule type" value="Genomic_DNA"/>
</dbReference>
<evidence type="ECO:0000313" key="2">
    <source>
        <dbReference type="EMBL" id="KRG79288.1"/>
    </source>
</evidence>
<dbReference type="RefSeq" id="WP_057636428.1">
    <property type="nucleotide sequence ID" value="NZ_LDJM01000005.1"/>
</dbReference>
<evidence type="ECO:0000256" key="1">
    <source>
        <dbReference type="SAM" id="MobiDB-lite"/>
    </source>
</evidence>
<proteinExistence type="predicted"/>